<dbReference type="Proteomes" id="UP000660262">
    <property type="component" value="Unassembled WGS sequence"/>
</dbReference>
<proteinExistence type="predicted"/>
<protein>
    <recommendedName>
        <fullName evidence="7">DUF1230-domain-containing protein</fullName>
    </recommendedName>
</protein>
<evidence type="ECO:0000313" key="5">
    <source>
        <dbReference type="EMBL" id="GHP12349.1"/>
    </source>
</evidence>
<feature type="region of interest" description="Disordered" evidence="3">
    <location>
        <begin position="1"/>
        <end position="81"/>
    </location>
</feature>
<feature type="compositionally biased region" description="Low complexity" evidence="3">
    <location>
        <begin position="69"/>
        <end position="81"/>
    </location>
</feature>
<feature type="transmembrane region" description="Helical" evidence="4">
    <location>
        <begin position="153"/>
        <end position="176"/>
    </location>
</feature>
<dbReference type="GO" id="GO:0009536">
    <property type="term" value="C:plastid"/>
    <property type="evidence" value="ECO:0007669"/>
    <property type="project" value="UniProtKB-SubCell"/>
</dbReference>
<comment type="caution">
    <text evidence="5">The sequence shown here is derived from an EMBL/GenBank/DDBJ whole genome shotgun (WGS) entry which is preliminary data.</text>
</comment>
<dbReference type="PANTHER" id="PTHR34214">
    <property type="match status" value="1"/>
</dbReference>
<dbReference type="EMBL" id="BNJQ01000041">
    <property type="protein sequence ID" value="GHP12349.1"/>
    <property type="molecule type" value="Genomic_DNA"/>
</dbReference>
<keyword evidence="4" id="KW-0812">Transmembrane</keyword>
<evidence type="ECO:0000313" key="6">
    <source>
        <dbReference type="Proteomes" id="UP000660262"/>
    </source>
</evidence>
<keyword evidence="4" id="KW-0472">Membrane</keyword>
<evidence type="ECO:0008006" key="7">
    <source>
        <dbReference type="Google" id="ProtNLM"/>
    </source>
</evidence>
<dbReference type="InterPro" id="IPR009631">
    <property type="entry name" value="CGLD27-like"/>
</dbReference>
<evidence type="ECO:0000256" key="3">
    <source>
        <dbReference type="SAM" id="MobiDB-lite"/>
    </source>
</evidence>
<keyword evidence="6" id="KW-1185">Reference proteome</keyword>
<accession>A0A830I5N8</accession>
<sequence>MSGGGATARVRTHVTHARTQTPTRHAAASVARTTFNPRTCRRRQKSQTGRDRDVTSTIRRPATSDDEPSSSSSSAATQDTLSDGLDPALEMAIPRDQRPVNELRRLKEDPLMAWALLESGELATRLFVLLGGVTIMVGMPIASYTYSPGEMPVRFFLASLAGGCFATALATLRVYLGWSYVGSRLLTATLEYEESGWYDGQMWAKPPEILARDRLLGLYEVNPALRRVKSSLTTCGLGVFACAASIVVLGKTSDTQPVGAPRLIDGQVVFRQSKNDGTDANMADVLDDDEEAEAEAQAVLAMIGRKPAYCADDLSRAVAGGNSAACFDR</sequence>
<name>A0A830I5N8_9CHLO</name>
<dbReference type="AlphaFoldDB" id="A0A830I5N8"/>
<comment type="subcellular location">
    <subcellularLocation>
        <location evidence="1">Plastid</location>
    </subcellularLocation>
</comment>
<feature type="transmembrane region" description="Helical" evidence="4">
    <location>
        <begin position="126"/>
        <end position="147"/>
    </location>
</feature>
<dbReference type="PANTHER" id="PTHR34214:SF3">
    <property type="entry name" value="PROTEIN CONSERVED IN THE GREEN LINEAGE AND DIATOMS 27, CHLOROPLASTIC"/>
    <property type="match status" value="1"/>
</dbReference>
<reference evidence="5" key="1">
    <citation type="submission" date="2020-10" db="EMBL/GenBank/DDBJ databases">
        <title>Unveiling of a novel bifunctional photoreceptor, Dualchrome1, isolated from a cosmopolitan green alga.</title>
        <authorList>
            <person name="Suzuki S."/>
            <person name="Kawachi M."/>
        </authorList>
    </citation>
    <scope>NUCLEOTIDE SEQUENCE</scope>
    <source>
        <strain evidence="5">NIES 2893</strain>
    </source>
</reference>
<evidence type="ECO:0000256" key="1">
    <source>
        <dbReference type="ARBA" id="ARBA00004474"/>
    </source>
</evidence>
<dbReference type="OrthoDB" id="192326at2759"/>
<organism evidence="5 6">
    <name type="scientific">Pycnococcus provasolii</name>
    <dbReference type="NCBI Taxonomy" id="41880"/>
    <lineage>
        <taxon>Eukaryota</taxon>
        <taxon>Viridiplantae</taxon>
        <taxon>Chlorophyta</taxon>
        <taxon>Pseudoscourfieldiophyceae</taxon>
        <taxon>Pseudoscourfieldiales</taxon>
        <taxon>Pycnococcaceae</taxon>
        <taxon>Pycnococcus</taxon>
    </lineage>
</organism>
<evidence type="ECO:0000256" key="4">
    <source>
        <dbReference type="SAM" id="Phobius"/>
    </source>
</evidence>
<keyword evidence="4" id="KW-1133">Transmembrane helix</keyword>
<dbReference type="Pfam" id="PF06799">
    <property type="entry name" value="CGLD27-like"/>
    <property type="match status" value="1"/>
</dbReference>
<gene>
    <name evidence="5" type="ORF">PPROV_001107700</name>
</gene>
<evidence type="ECO:0000256" key="2">
    <source>
        <dbReference type="ARBA" id="ARBA00022640"/>
    </source>
</evidence>
<keyword evidence="2" id="KW-0934">Plastid</keyword>